<dbReference type="Proteomes" id="UP000724584">
    <property type="component" value="Unassembled WGS sequence"/>
</dbReference>
<evidence type="ECO:0000313" key="1">
    <source>
        <dbReference type="EMBL" id="KAH6623063.1"/>
    </source>
</evidence>
<name>A0ACB7P217_9PEZI</name>
<organism evidence="1 2">
    <name type="scientific">Chaetomium tenue</name>
    <dbReference type="NCBI Taxonomy" id="1854479"/>
    <lineage>
        <taxon>Eukaryota</taxon>
        <taxon>Fungi</taxon>
        <taxon>Dikarya</taxon>
        <taxon>Ascomycota</taxon>
        <taxon>Pezizomycotina</taxon>
        <taxon>Sordariomycetes</taxon>
        <taxon>Sordariomycetidae</taxon>
        <taxon>Sordariales</taxon>
        <taxon>Chaetomiaceae</taxon>
        <taxon>Chaetomium</taxon>
    </lineage>
</organism>
<sequence>MELDRRAIFFTSAAAAAAALAFLSAVTRVTKFRSISVSESSCLACSCSVSYSGLGAWTVRSSSRSMAIAASSPSSTGSSSSSTSSASSSSDSWSASGSSSSRRREGGAFVGDGWRPLMGVNPELSSWVAALAALFSGVETCSMDLAAVVLFGVPGIRAVEPSAREGELETWAMSESGFGAAHSAPLDGGSGSVFLVS</sequence>
<comment type="caution">
    <text evidence="1">The sequence shown here is derived from an EMBL/GenBank/DDBJ whole genome shotgun (WGS) entry which is preliminary data.</text>
</comment>
<protein>
    <submittedName>
        <fullName evidence="1">Uncharacterized protein</fullName>
    </submittedName>
</protein>
<keyword evidence="2" id="KW-1185">Reference proteome</keyword>
<accession>A0ACB7P217</accession>
<proteinExistence type="predicted"/>
<dbReference type="EMBL" id="JAGIZQ010000006">
    <property type="protein sequence ID" value="KAH6623063.1"/>
    <property type="molecule type" value="Genomic_DNA"/>
</dbReference>
<reference evidence="1 2" key="1">
    <citation type="journal article" date="2021" name="Nat. Commun.">
        <title>Genetic determinants of endophytism in the Arabidopsis root mycobiome.</title>
        <authorList>
            <person name="Mesny F."/>
            <person name="Miyauchi S."/>
            <person name="Thiergart T."/>
            <person name="Pickel B."/>
            <person name="Atanasova L."/>
            <person name="Karlsson M."/>
            <person name="Huettel B."/>
            <person name="Barry K.W."/>
            <person name="Haridas S."/>
            <person name="Chen C."/>
            <person name="Bauer D."/>
            <person name="Andreopoulos W."/>
            <person name="Pangilinan J."/>
            <person name="LaButti K."/>
            <person name="Riley R."/>
            <person name="Lipzen A."/>
            <person name="Clum A."/>
            <person name="Drula E."/>
            <person name="Henrissat B."/>
            <person name="Kohler A."/>
            <person name="Grigoriev I.V."/>
            <person name="Martin F.M."/>
            <person name="Hacquard S."/>
        </authorList>
    </citation>
    <scope>NUCLEOTIDE SEQUENCE [LARGE SCALE GENOMIC DNA]</scope>
    <source>
        <strain evidence="1 2">MPI-SDFR-AT-0079</strain>
    </source>
</reference>
<evidence type="ECO:0000313" key="2">
    <source>
        <dbReference type="Proteomes" id="UP000724584"/>
    </source>
</evidence>
<gene>
    <name evidence="1" type="ORF">F5144DRAFT_582283</name>
</gene>